<dbReference type="RefSeq" id="WP_206828233.1">
    <property type="nucleotide sequence ID" value="NZ_CP065957.1"/>
</dbReference>
<comment type="caution">
    <text evidence="3">The sequence shown here is derived from an EMBL/GenBank/DDBJ whole genome shotgun (WGS) entry which is preliminary data.</text>
</comment>
<feature type="domain" description="Thioredoxin" evidence="2">
    <location>
        <begin position="49"/>
        <end position="187"/>
    </location>
</feature>
<dbReference type="EMBL" id="LXQC01000090">
    <property type="protein sequence ID" value="TFE71152.1"/>
    <property type="molecule type" value="Genomic_DNA"/>
</dbReference>
<sequence length="209" mass="23351">MNELVVPLVVFAWIMIGFLALGLFALARQIGILHERITPLGALSFSGGIKIGEKIRLFELNDVDESRPPIRIGGEHPLKKDCLILFVSPRCPLCKKLLPGISSFSRLLDHLDLIFASDGEEIAEHKKYRNLKFLAPFPYVVSRELGIYLGVATLPYAIYINAEGRVMAKGLINSLEQLEGLIDHVHNLKNGKGTFRTTYTQEEQNTPLN</sequence>
<accession>A0A4Y8PGR8</accession>
<dbReference type="PROSITE" id="PS51352">
    <property type="entry name" value="THIOREDOXIN_2"/>
    <property type="match status" value="1"/>
</dbReference>
<reference evidence="3 4" key="1">
    <citation type="submission" date="2016-05" db="EMBL/GenBank/DDBJ databases">
        <title>Diversity and Homogeneity among Thermoacidophilic Verrucomicrobia Methanotrophs Linked with Geographical Origin.</title>
        <authorList>
            <person name="Erikstad H.-A."/>
            <person name="Smestad N.B."/>
            <person name="Ceballos R.M."/>
            <person name="Birkeland N.-K."/>
        </authorList>
    </citation>
    <scope>NUCLEOTIDE SEQUENCE [LARGE SCALE GENOMIC DNA]</scope>
    <source>
        <strain evidence="3 4">Phi</strain>
    </source>
</reference>
<keyword evidence="4" id="KW-1185">Reference proteome</keyword>
<dbReference type="AlphaFoldDB" id="A0A4Y8PGR8"/>
<keyword evidence="1" id="KW-0812">Transmembrane</keyword>
<feature type="transmembrane region" description="Helical" evidence="1">
    <location>
        <begin position="6"/>
        <end position="27"/>
    </location>
</feature>
<name>A0A4Y8PGR8_9BACT</name>
<organism evidence="3 4">
    <name type="scientific">Methylacidiphilum caldifontis</name>
    <dbReference type="NCBI Taxonomy" id="2795386"/>
    <lineage>
        <taxon>Bacteria</taxon>
        <taxon>Pseudomonadati</taxon>
        <taxon>Verrucomicrobiota</taxon>
        <taxon>Methylacidiphilae</taxon>
        <taxon>Methylacidiphilales</taxon>
        <taxon>Methylacidiphilaceae</taxon>
        <taxon>Methylacidiphilum (ex Ratnadevi et al. 2023)</taxon>
    </lineage>
</organism>
<evidence type="ECO:0000259" key="2">
    <source>
        <dbReference type="PROSITE" id="PS51352"/>
    </source>
</evidence>
<protein>
    <submittedName>
        <fullName evidence="3">Methylamine utilization protein MauD</fullName>
    </submittedName>
</protein>
<dbReference type="InterPro" id="IPR036249">
    <property type="entry name" value="Thioredoxin-like_sf"/>
</dbReference>
<proteinExistence type="predicted"/>
<dbReference type="InterPro" id="IPR013766">
    <property type="entry name" value="Thioredoxin_domain"/>
</dbReference>
<evidence type="ECO:0000256" key="1">
    <source>
        <dbReference type="SAM" id="Phobius"/>
    </source>
</evidence>
<keyword evidence="1" id="KW-1133">Transmembrane helix</keyword>
<dbReference type="Gene3D" id="3.40.30.10">
    <property type="entry name" value="Glutaredoxin"/>
    <property type="match status" value="1"/>
</dbReference>
<dbReference type="Proteomes" id="UP000297713">
    <property type="component" value="Unassembled WGS sequence"/>
</dbReference>
<evidence type="ECO:0000313" key="4">
    <source>
        <dbReference type="Proteomes" id="UP000297713"/>
    </source>
</evidence>
<dbReference type="SUPFAM" id="SSF52833">
    <property type="entry name" value="Thioredoxin-like"/>
    <property type="match status" value="1"/>
</dbReference>
<keyword evidence="1" id="KW-0472">Membrane</keyword>
<evidence type="ECO:0000313" key="3">
    <source>
        <dbReference type="EMBL" id="TFE71152.1"/>
    </source>
</evidence>
<gene>
    <name evidence="3" type="ORF">A7Q10_05315</name>
</gene>